<accession>N6UIB5</accession>
<evidence type="ECO:0000313" key="1">
    <source>
        <dbReference type="EMBL" id="ENN89978.1"/>
    </source>
</evidence>
<dbReference type="RefSeq" id="WP_010702922.1">
    <property type="nucleotide sequence ID" value="NZ_KB915626.1"/>
</dbReference>
<dbReference type="STRING" id="1094492.m02_11740"/>
<dbReference type="Gene3D" id="2.40.10.180">
    <property type="entry name" value="Phage tail proteins"/>
    <property type="match status" value="1"/>
</dbReference>
<organism evidence="1 2">
    <name type="scientific">Bartonella bovis m02</name>
    <dbReference type="NCBI Taxonomy" id="1094492"/>
    <lineage>
        <taxon>Bacteria</taxon>
        <taxon>Pseudomonadati</taxon>
        <taxon>Pseudomonadota</taxon>
        <taxon>Alphaproteobacteria</taxon>
        <taxon>Hyphomicrobiales</taxon>
        <taxon>Bartonellaceae</taxon>
        <taxon>Bartonella</taxon>
    </lineage>
</organism>
<proteinExistence type="predicted"/>
<gene>
    <name evidence="1" type="ORF">m02_11740</name>
</gene>
<dbReference type="PATRIC" id="fig|1094492.3.peg.1272"/>
<dbReference type="InterPro" id="IPR008018">
    <property type="entry name" value="Phage_tail_attach_FII"/>
</dbReference>
<sequence>MQWYGLLSQMIEDVRDIFGQPVIYTRKKTGQSFDITAIYSIKHAETEAGGRVKTTIPRKELDVCINDIGGVLPELGDCIVILPPKEIDSNKVSSSQDNFTVANVQVSESNMYKLILREDALWLTNCKTLI</sequence>
<dbReference type="Pfam" id="PF05354">
    <property type="entry name" value="Phage_attach"/>
    <property type="match status" value="1"/>
</dbReference>
<dbReference type="EMBL" id="AGWB01000036">
    <property type="protein sequence ID" value="ENN89978.1"/>
    <property type="molecule type" value="Genomic_DNA"/>
</dbReference>
<comment type="caution">
    <text evidence="1">The sequence shown here is derived from an EMBL/GenBank/DDBJ whole genome shotgun (WGS) entry which is preliminary data.</text>
</comment>
<dbReference type="AlphaFoldDB" id="N6UIB5"/>
<dbReference type="Proteomes" id="UP000014026">
    <property type="component" value="Unassembled WGS sequence"/>
</dbReference>
<name>N6UIB5_9HYPH</name>
<evidence type="ECO:0000313" key="2">
    <source>
        <dbReference type="Proteomes" id="UP000014026"/>
    </source>
</evidence>
<dbReference type="GO" id="GO:0019068">
    <property type="term" value="P:virion assembly"/>
    <property type="evidence" value="ECO:0007669"/>
    <property type="project" value="InterPro"/>
</dbReference>
<dbReference type="HOGENOM" id="CLU_168077_0_0_5"/>
<reference evidence="1 2" key="1">
    <citation type="journal article" date="2013" name="PLoS Genet.">
        <title>A gene transfer agent and a dynamic repertoire of secretion systems hold the keys to the explosive radiation of the emerging pathogen Bartonella.</title>
        <authorList>
            <person name="Guy L."/>
            <person name="Nystedt B."/>
            <person name="Toft C."/>
            <person name="Zaremba-Niedzwiedzka K."/>
            <person name="Berglund E.C."/>
            <person name="Granberg F."/>
            <person name="Naslund K."/>
            <person name="Eriksson A.S."/>
            <person name="Andersson S.G."/>
        </authorList>
    </citation>
    <scope>NUCLEOTIDE SEQUENCE [LARGE SCALE GENOMIC DNA]</scope>
    <source>
        <strain evidence="2">m02</strain>
    </source>
</reference>
<protein>
    <submittedName>
        <fullName evidence="1">Uncharacterized protein</fullName>
    </submittedName>
</protein>
<dbReference type="InterPro" id="IPR053734">
    <property type="entry name" value="Phage_Head-Tail_Connect_sf"/>
</dbReference>